<dbReference type="SUPFAM" id="SSF52058">
    <property type="entry name" value="L domain-like"/>
    <property type="match status" value="1"/>
</dbReference>
<reference evidence="1" key="1">
    <citation type="submission" date="2020-05" db="EMBL/GenBank/DDBJ databases">
        <authorList>
            <person name="Chiriac C."/>
            <person name="Salcher M."/>
            <person name="Ghai R."/>
            <person name="Kavagutti S V."/>
        </authorList>
    </citation>
    <scope>NUCLEOTIDE SEQUENCE</scope>
</reference>
<dbReference type="InterPro" id="IPR032675">
    <property type="entry name" value="LRR_dom_sf"/>
</dbReference>
<dbReference type="Gene3D" id="3.80.10.10">
    <property type="entry name" value="Ribonuclease Inhibitor"/>
    <property type="match status" value="1"/>
</dbReference>
<dbReference type="InterPro" id="IPR053139">
    <property type="entry name" value="Surface_bspA-like"/>
</dbReference>
<protein>
    <submittedName>
        <fullName evidence="1">Unannotated protein</fullName>
    </submittedName>
</protein>
<dbReference type="PROSITE" id="PS51257">
    <property type="entry name" value="PROKAR_LIPOPROTEIN"/>
    <property type="match status" value="1"/>
</dbReference>
<accession>A0A6J7EIV7</accession>
<dbReference type="InterPro" id="IPR026906">
    <property type="entry name" value="LRR_5"/>
</dbReference>
<gene>
    <name evidence="1" type="ORF">UFOPK3444_01440</name>
</gene>
<sequence>MTSTLRSQPTRRIKTGLVAIAVAACLSVFASPAMADVSGDFTYTDSGTAVTITGCSATCPATLTIPSSIGGHPVTVIGDSAFIAKSSIERVTIPNSVVTIASQAFSGNSGLKSVTFQRVSKVATIGGFAFYNAPNLEAITLPPSLVTIDEAAFQSAIKLASLTIPSKVTTIGDGAFATLVSLNRLSFAAPSHVTTIGLSAFQSAVKLTSVSLPSTLASIGAFAFEGSTLLSSISFAGIAPTVGGAAFDAIATVPLALVSANLTGYGVAGSDFHGLTVRNPVLALTKGKVKATRSLVTWTTSVMAPGAGKIKLTATTRAGRRVTTHCTVNVTSTAAGVYAVACKIGKSGRGALRRGPLKLTITTAFTPTVGRKTTKVQALTLKRAR</sequence>
<proteinExistence type="predicted"/>
<organism evidence="1">
    <name type="scientific">freshwater metagenome</name>
    <dbReference type="NCBI Taxonomy" id="449393"/>
    <lineage>
        <taxon>unclassified sequences</taxon>
        <taxon>metagenomes</taxon>
        <taxon>ecological metagenomes</taxon>
    </lineage>
</organism>
<dbReference type="Pfam" id="PF13306">
    <property type="entry name" value="LRR_5"/>
    <property type="match status" value="1"/>
</dbReference>
<dbReference type="PANTHER" id="PTHR45661:SF3">
    <property type="entry name" value="IG-LIKE DOMAIN-CONTAINING PROTEIN"/>
    <property type="match status" value="1"/>
</dbReference>
<evidence type="ECO:0000313" key="1">
    <source>
        <dbReference type="EMBL" id="CAB4881170.1"/>
    </source>
</evidence>
<dbReference type="AlphaFoldDB" id="A0A6J7EIV7"/>
<dbReference type="EMBL" id="CAFBLU010000035">
    <property type="protein sequence ID" value="CAB4881170.1"/>
    <property type="molecule type" value="Genomic_DNA"/>
</dbReference>
<dbReference type="PANTHER" id="PTHR45661">
    <property type="entry name" value="SURFACE ANTIGEN"/>
    <property type="match status" value="1"/>
</dbReference>
<name>A0A6J7EIV7_9ZZZZ</name>